<dbReference type="InterPro" id="IPR011008">
    <property type="entry name" value="Dimeric_a/b-barrel"/>
</dbReference>
<comment type="caution">
    <text evidence="2">The sequence shown here is derived from an EMBL/GenBank/DDBJ whole genome shotgun (WGS) entry which is preliminary data.</text>
</comment>
<dbReference type="PANTHER" id="PTHR41521:SF4">
    <property type="entry name" value="BLR0684 PROTEIN"/>
    <property type="match status" value="1"/>
</dbReference>
<sequence length="135" mass="14916">MYWKSKLRWLMSVPIMRAIGAGHGISSQAGATTDAMPLPLPAYYFAEFDLQDAEAIKPYVEGAAQTALAYGGVYLARGGQTLALEGVPPKRIVLIKFKSMAAAQDWYHSPEYTALRPYRQRSGITRNFVVEGFPD</sequence>
<name>A0A6L6PF50_9BURK</name>
<gene>
    <name evidence="2" type="ORF">GM676_06390</name>
</gene>
<dbReference type="OrthoDB" id="516779at2"/>
<evidence type="ECO:0000313" key="3">
    <source>
        <dbReference type="Proteomes" id="UP000475582"/>
    </source>
</evidence>
<protein>
    <submittedName>
        <fullName evidence="2">DUF1330 domain-containing protein</fullName>
    </submittedName>
</protein>
<dbReference type="Gene3D" id="3.30.70.100">
    <property type="match status" value="1"/>
</dbReference>
<evidence type="ECO:0000313" key="2">
    <source>
        <dbReference type="EMBL" id="MTV37207.1"/>
    </source>
</evidence>
<reference evidence="2 3" key="1">
    <citation type="submission" date="2019-11" db="EMBL/GenBank/DDBJ databases">
        <title>Type strains purchased from KCTC, JCM and DSMZ.</title>
        <authorList>
            <person name="Lu H."/>
        </authorList>
    </citation>
    <scope>NUCLEOTIDE SEQUENCE [LARGE SCALE GENOMIC DNA]</scope>
    <source>
        <strain evidence="2 3">KCTC 22382</strain>
    </source>
</reference>
<feature type="domain" description="DUF1330" evidence="1">
    <location>
        <begin position="41"/>
        <end position="133"/>
    </location>
</feature>
<organism evidence="2 3">
    <name type="scientific">Duganella radicis</name>
    <dbReference type="NCBI Taxonomy" id="551988"/>
    <lineage>
        <taxon>Bacteria</taxon>
        <taxon>Pseudomonadati</taxon>
        <taxon>Pseudomonadota</taxon>
        <taxon>Betaproteobacteria</taxon>
        <taxon>Burkholderiales</taxon>
        <taxon>Oxalobacteraceae</taxon>
        <taxon>Telluria group</taxon>
        <taxon>Duganella</taxon>
    </lineage>
</organism>
<dbReference type="SUPFAM" id="SSF54909">
    <property type="entry name" value="Dimeric alpha+beta barrel"/>
    <property type="match status" value="1"/>
</dbReference>
<dbReference type="PANTHER" id="PTHR41521">
    <property type="match status" value="1"/>
</dbReference>
<dbReference type="Proteomes" id="UP000475582">
    <property type="component" value="Unassembled WGS sequence"/>
</dbReference>
<keyword evidence="3" id="KW-1185">Reference proteome</keyword>
<dbReference type="EMBL" id="WNKY01000004">
    <property type="protein sequence ID" value="MTV37207.1"/>
    <property type="molecule type" value="Genomic_DNA"/>
</dbReference>
<proteinExistence type="predicted"/>
<evidence type="ECO:0000259" key="1">
    <source>
        <dbReference type="Pfam" id="PF07045"/>
    </source>
</evidence>
<dbReference type="AlphaFoldDB" id="A0A6L6PF50"/>
<dbReference type="RefSeq" id="WP_155462597.1">
    <property type="nucleotide sequence ID" value="NZ_WNKY01000004.1"/>
</dbReference>
<dbReference type="InterPro" id="IPR010753">
    <property type="entry name" value="DUF1330"/>
</dbReference>
<dbReference type="Pfam" id="PF07045">
    <property type="entry name" value="DUF1330"/>
    <property type="match status" value="1"/>
</dbReference>
<accession>A0A6L6PF50</accession>